<organism evidence="2 3">
    <name type="scientific">Parasponia andersonii</name>
    <name type="common">Sponia andersonii</name>
    <dbReference type="NCBI Taxonomy" id="3476"/>
    <lineage>
        <taxon>Eukaryota</taxon>
        <taxon>Viridiplantae</taxon>
        <taxon>Streptophyta</taxon>
        <taxon>Embryophyta</taxon>
        <taxon>Tracheophyta</taxon>
        <taxon>Spermatophyta</taxon>
        <taxon>Magnoliopsida</taxon>
        <taxon>eudicotyledons</taxon>
        <taxon>Gunneridae</taxon>
        <taxon>Pentapetalae</taxon>
        <taxon>rosids</taxon>
        <taxon>fabids</taxon>
        <taxon>Rosales</taxon>
        <taxon>Cannabaceae</taxon>
        <taxon>Parasponia</taxon>
    </lineage>
</organism>
<dbReference type="AlphaFoldDB" id="A0A2P5D393"/>
<dbReference type="GO" id="GO:0003676">
    <property type="term" value="F:nucleic acid binding"/>
    <property type="evidence" value="ECO:0007669"/>
    <property type="project" value="InterPro"/>
</dbReference>
<sequence>MTEPCPTLTPNYQSRCEKLDSGELKLNVNAACILDGGYTRIGRIIRDDRGSVREAFSRKLLGCYDPLVAELLAIRTRFCGNEAAHSLAKDVISCNSDRSGVRRLRLILPWPRKLYVNA</sequence>
<proteinExistence type="predicted"/>
<keyword evidence="3" id="KW-1185">Reference proteome</keyword>
<name>A0A2P5D393_PARAD</name>
<dbReference type="GO" id="GO:0004523">
    <property type="term" value="F:RNA-DNA hybrid ribonuclease activity"/>
    <property type="evidence" value="ECO:0007669"/>
    <property type="project" value="InterPro"/>
</dbReference>
<dbReference type="InterPro" id="IPR002156">
    <property type="entry name" value="RNaseH_domain"/>
</dbReference>
<evidence type="ECO:0000259" key="1">
    <source>
        <dbReference type="Pfam" id="PF13456"/>
    </source>
</evidence>
<evidence type="ECO:0000313" key="2">
    <source>
        <dbReference type="EMBL" id="PON67748.1"/>
    </source>
</evidence>
<dbReference type="Pfam" id="PF13456">
    <property type="entry name" value="RVT_3"/>
    <property type="match status" value="1"/>
</dbReference>
<dbReference type="EMBL" id="JXTB01000069">
    <property type="protein sequence ID" value="PON67748.1"/>
    <property type="molecule type" value="Genomic_DNA"/>
</dbReference>
<gene>
    <name evidence="2" type="ORF">PanWU01x14_101720</name>
</gene>
<feature type="non-terminal residue" evidence="2">
    <location>
        <position position="118"/>
    </location>
</feature>
<reference evidence="3" key="1">
    <citation type="submission" date="2016-06" db="EMBL/GenBank/DDBJ databases">
        <title>Parallel loss of symbiosis genes in relatives of nitrogen-fixing non-legume Parasponia.</title>
        <authorList>
            <person name="Van Velzen R."/>
            <person name="Holmer R."/>
            <person name="Bu F."/>
            <person name="Rutten L."/>
            <person name="Van Zeijl A."/>
            <person name="Liu W."/>
            <person name="Santuari L."/>
            <person name="Cao Q."/>
            <person name="Sharma T."/>
            <person name="Shen D."/>
            <person name="Roswanjaya Y."/>
            <person name="Wardhani T."/>
            <person name="Kalhor M.S."/>
            <person name="Jansen J."/>
            <person name="Van den Hoogen J."/>
            <person name="Gungor B."/>
            <person name="Hartog M."/>
            <person name="Hontelez J."/>
            <person name="Verver J."/>
            <person name="Yang W.-C."/>
            <person name="Schijlen E."/>
            <person name="Repin R."/>
            <person name="Schilthuizen M."/>
            <person name="Schranz E."/>
            <person name="Heidstra R."/>
            <person name="Miyata K."/>
            <person name="Fedorova E."/>
            <person name="Kohlen W."/>
            <person name="Bisseling T."/>
            <person name="Smit S."/>
            <person name="Geurts R."/>
        </authorList>
    </citation>
    <scope>NUCLEOTIDE SEQUENCE [LARGE SCALE GENOMIC DNA]</scope>
    <source>
        <strain evidence="3">cv. WU1-14</strain>
    </source>
</reference>
<comment type="caution">
    <text evidence="2">The sequence shown here is derived from an EMBL/GenBank/DDBJ whole genome shotgun (WGS) entry which is preliminary data.</text>
</comment>
<accession>A0A2P5D393</accession>
<evidence type="ECO:0000313" key="3">
    <source>
        <dbReference type="Proteomes" id="UP000237105"/>
    </source>
</evidence>
<dbReference type="OrthoDB" id="1906820at2759"/>
<feature type="domain" description="RNase H type-1" evidence="1">
    <location>
        <begin position="27"/>
        <end position="75"/>
    </location>
</feature>
<protein>
    <recommendedName>
        <fullName evidence="1">RNase H type-1 domain-containing protein</fullName>
    </recommendedName>
</protein>
<dbReference type="Proteomes" id="UP000237105">
    <property type="component" value="Unassembled WGS sequence"/>
</dbReference>